<name>A0AAD6IS43_DREDA</name>
<evidence type="ECO:0000256" key="1">
    <source>
        <dbReference type="SAM" id="MobiDB-lite"/>
    </source>
</evidence>
<dbReference type="EMBL" id="JAQGDS010000011">
    <property type="protein sequence ID" value="KAJ6256924.1"/>
    <property type="molecule type" value="Genomic_DNA"/>
</dbReference>
<feature type="region of interest" description="Disordered" evidence="1">
    <location>
        <begin position="392"/>
        <end position="418"/>
    </location>
</feature>
<accession>A0AAD6IS43</accession>
<keyword evidence="3" id="KW-1185">Reference proteome</keyword>
<protein>
    <submittedName>
        <fullName evidence="2">Uncharacterized protein</fullName>
    </submittedName>
</protein>
<organism evidence="2 3">
    <name type="scientific">Drechslerella dactyloides</name>
    <name type="common">Nematode-trapping fungus</name>
    <name type="synonym">Arthrobotrys dactyloides</name>
    <dbReference type="NCBI Taxonomy" id="74499"/>
    <lineage>
        <taxon>Eukaryota</taxon>
        <taxon>Fungi</taxon>
        <taxon>Dikarya</taxon>
        <taxon>Ascomycota</taxon>
        <taxon>Pezizomycotina</taxon>
        <taxon>Orbiliomycetes</taxon>
        <taxon>Orbiliales</taxon>
        <taxon>Orbiliaceae</taxon>
        <taxon>Drechslerella</taxon>
    </lineage>
</organism>
<evidence type="ECO:0000313" key="2">
    <source>
        <dbReference type="EMBL" id="KAJ6256924.1"/>
    </source>
</evidence>
<dbReference type="Proteomes" id="UP001221413">
    <property type="component" value="Unassembled WGS sequence"/>
</dbReference>
<sequence>MDLSDGYAVSSQSQTFDRHPSMQTPAHGSAPLSFMPKILLLARSINIDAITQEQSAPTAFRVLELNGTEDHDQLIDLVGDRLGFHKPPGKVVRSIQVHDEFGVTQIILDSEEALAWTFGQLKKDRELRMTVYAVPNDTYDSGSQNGSAGRILIDEITKALFDSSATPVYSRHRRSNDSDDKEDGRYSRASNVYGMAVDYDQRSYTSYERGRERERSLTAERRGRDRHRSPSPGKCSSDIRRRSISPRYRVYPNSYRERGYDREVGRENNTYIPNSKENEGPGNGNSGFATLTEPRDSPISPAAPSLSYPSRAVTPGREQRQTVYDPTRIDINGDIEEGEIANTAASAPIPAHNEQLNIKSSSPVIETRRHSQLLHQSQYIPRQREPFPKRQYRRLPGFGRDNNIPGRERPSKPTGLRDEPWRNVRFCEMKVSPAGTGRWVPYEADHLRVRVCTSCGFQDTYDNVMNELFRKNYNSPSRGRNIPRDPGLVLMLYMRIKEPIYEADGDVGVLVNANSIVPGTLKWNWHDEALYLRFTTNGRAPAIQRETPPGFIQERGNPEKNGDCNVAINFRVCPVDRAKGDNWNAISAMWSRVQPIDQQFEFIIRVSRSQLTAEAWETISTYEKAEYAPLSEFEVKSTAAEL</sequence>
<proteinExistence type="predicted"/>
<evidence type="ECO:0000313" key="3">
    <source>
        <dbReference type="Proteomes" id="UP001221413"/>
    </source>
</evidence>
<gene>
    <name evidence="2" type="ORF">Dda_7807</name>
</gene>
<comment type="caution">
    <text evidence="2">The sequence shown here is derived from an EMBL/GenBank/DDBJ whole genome shotgun (WGS) entry which is preliminary data.</text>
</comment>
<feature type="compositionally biased region" description="Basic and acidic residues" evidence="1">
    <location>
        <begin position="406"/>
        <end position="418"/>
    </location>
</feature>
<feature type="region of interest" description="Disordered" evidence="1">
    <location>
        <begin position="167"/>
        <end position="189"/>
    </location>
</feature>
<feature type="compositionally biased region" description="Basic and acidic residues" evidence="1">
    <location>
        <begin position="255"/>
        <end position="266"/>
    </location>
</feature>
<feature type="compositionally biased region" description="Basic and acidic residues" evidence="1">
    <location>
        <begin position="208"/>
        <end position="223"/>
    </location>
</feature>
<feature type="region of interest" description="Disordered" evidence="1">
    <location>
        <begin position="1"/>
        <end position="27"/>
    </location>
</feature>
<feature type="compositionally biased region" description="Polar residues" evidence="1">
    <location>
        <begin position="9"/>
        <end position="26"/>
    </location>
</feature>
<feature type="compositionally biased region" description="Basic and acidic residues" evidence="1">
    <location>
        <begin position="175"/>
        <end position="186"/>
    </location>
</feature>
<dbReference type="AlphaFoldDB" id="A0AAD6IS43"/>
<reference evidence="2" key="1">
    <citation type="submission" date="2023-01" db="EMBL/GenBank/DDBJ databases">
        <title>The chitinases involved in constricting ring structure development in the nematode-trapping fungus Drechslerella dactyloides.</title>
        <authorList>
            <person name="Wang R."/>
            <person name="Zhang L."/>
            <person name="Tang P."/>
            <person name="Li S."/>
            <person name="Liang L."/>
        </authorList>
    </citation>
    <scope>NUCLEOTIDE SEQUENCE</scope>
    <source>
        <strain evidence="2">YMF1.00031</strain>
    </source>
</reference>
<feature type="region of interest" description="Disordered" evidence="1">
    <location>
        <begin position="204"/>
        <end position="323"/>
    </location>
</feature>